<name>A0ABN6JUV8_9BURK</name>
<accession>A0ABN6JUV8</accession>
<dbReference type="RefSeq" id="WP_229517768.1">
    <property type="nucleotide sequence ID" value="NZ_AP024958.1"/>
</dbReference>
<reference evidence="2 3" key="1">
    <citation type="journal article" date="2022" name="Front. Microbiol.">
        <title>Identification and characterization of a novel class of self-sufficient cytochrome P450 hydroxylase involved in cyclohexanecarboxylate degradation in Paraburkholderia terrae strain KU-64.</title>
        <authorList>
            <person name="Yamamoto T."/>
            <person name="Hasegawa Y."/>
            <person name="Iwaki H."/>
        </authorList>
    </citation>
    <scope>NUCLEOTIDE SEQUENCE [LARGE SCALE GENOMIC DNA]</scope>
    <source>
        <strain evidence="2 3">KU-64</strain>
    </source>
</reference>
<keyword evidence="3" id="KW-1185">Reference proteome</keyword>
<evidence type="ECO:0000256" key="1">
    <source>
        <dbReference type="SAM" id="Phobius"/>
    </source>
</evidence>
<dbReference type="EMBL" id="AP024958">
    <property type="protein sequence ID" value="BCZ84761.1"/>
    <property type="molecule type" value="Genomic_DNA"/>
</dbReference>
<feature type="transmembrane region" description="Helical" evidence="1">
    <location>
        <begin position="7"/>
        <end position="32"/>
    </location>
</feature>
<evidence type="ECO:0000313" key="2">
    <source>
        <dbReference type="EMBL" id="BCZ84761.1"/>
    </source>
</evidence>
<organism evidence="2 3">
    <name type="scientific">Paraburkholderia terrae</name>
    <dbReference type="NCBI Taxonomy" id="311230"/>
    <lineage>
        <taxon>Bacteria</taxon>
        <taxon>Pseudomonadati</taxon>
        <taxon>Pseudomonadota</taxon>
        <taxon>Betaproteobacteria</taxon>
        <taxon>Burkholderiales</taxon>
        <taxon>Burkholderiaceae</taxon>
        <taxon>Paraburkholderia</taxon>
    </lineage>
</organism>
<dbReference type="Proteomes" id="UP001319874">
    <property type="component" value="Chromosome 4"/>
</dbReference>
<feature type="transmembrane region" description="Helical" evidence="1">
    <location>
        <begin position="44"/>
        <end position="63"/>
    </location>
</feature>
<protein>
    <submittedName>
        <fullName evidence="2">Uncharacterized protein</fullName>
    </submittedName>
</protein>
<keyword evidence="1" id="KW-1133">Transmembrane helix</keyword>
<evidence type="ECO:0000313" key="3">
    <source>
        <dbReference type="Proteomes" id="UP001319874"/>
    </source>
</evidence>
<proteinExistence type="predicted"/>
<sequence length="93" mass="10306">MKKQYKVAVIGAAIVFVALVCVAFVWVCHATHAEITPITDIEDVSFKTISALAVLIGGVWAFYKYILAGSASWICNISLDTSIFRTERTFDCW</sequence>
<keyword evidence="1" id="KW-0472">Membrane</keyword>
<keyword evidence="1" id="KW-0812">Transmembrane</keyword>
<gene>
    <name evidence="2" type="ORF">PTKU64_84360</name>
</gene>